<evidence type="ECO:0000256" key="11">
    <source>
        <dbReference type="RuleBase" id="RU000304"/>
    </source>
</evidence>
<dbReference type="Gene3D" id="1.10.510.10">
    <property type="entry name" value="Transferase(Phosphotransferase) domain 1"/>
    <property type="match status" value="1"/>
</dbReference>
<evidence type="ECO:0000256" key="8">
    <source>
        <dbReference type="ARBA" id="ARBA00047811"/>
    </source>
</evidence>
<dbReference type="OrthoDB" id="1732493at2759"/>
<organism evidence="14">
    <name type="scientific">Vairimorpha ceranae (strain BRL01)</name>
    <name type="common">Microsporidian parasite</name>
    <name type="synonym">Nosema ceranae</name>
    <dbReference type="NCBI Taxonomy" id="578460"/>
    <lineage>
        <taxon>Eukaryota</taxon>
        <taxon>Fungi</taxon>
        <taxon>Fungi incertae sedis</taxon>
        <taxon>Microsporidia</taxon>
        <taxon>Nosematidae</taxon>
        <taxon>Vairimorpha</taxon>
    </lineage>
</organism>
<evidence type="ECO:0000256" key="1">
    <source>
        <dbReference type="ARBA" id="ARBA00006485"/>
    </source>
</evidence>
<name>C4V889_VAIC1</name>
<dbReference type="STRING" id="578460.C4V889"/>
<dbReference type="EMBL" id="ACOL01000044">
    <property type="protein sequence ID" value="EEQ82567.1"/>
    <property type="molecule type" value="Genomic_DNA"/>
</dbReference>
<dbReference type="PANTHER" id="PTHR24056">
    <property type="entry name" value="CELL DIVISION PROTEIN KINASE"/>
    <property type="match status" value="1"/>
</dbReference>
<evidence type="ECO:0000256" key="7">
    <source>
        <dbReference type="ARBA" id="ARBA00022840"/>
    </source>
</evidence>
<dbReference type="InterPro" id="IPR017441">
    <property type="entry name" value="Protein_kinase_ATP_BS"/>
</dbReference>
<dbReference type="HOGENOM" id="CLU_000288_181_1_1"/>
<dbReference type="InterPro" id="IPR000719">
    <property type="entry name" value="Prot_kinase_dom"/>
</dbReference>
<dbReference type="InterPro" id="IPR050108">
    <property type="entry name" value="CDK"/>
</dbReference>
<dbReference type="InParanoid" id="C4V889"/>
<evidence type="ECO:0000313" key="13">
    <source>
        <dbReference type="EMBL" id="EEQ82567.1"/>
    </source>
</evidence>
<proteinExistence type="inferred from homology"/>
<evidence type="ECO:0000259" key="12">
    <source>
        <dbReference type="PROSITE" id="PS50011"/>
    </source>
</evidence>
<gene>
    <name evidence="13" type="ORF">NCER_100698</name>
</gene>
<evidence type="ECO:0000313" key="14">
    <source>
        <dbReference type="Proteomes" id="UP000009082"/>
    </source>
</evidence>
<evidence type="ECO:0000256" key="5">
    <source>
        <dbReference type="ARBA" id="ARBA00022741"/>
    </source>
</evidence>
<feature type="binding site" evidence="10">
    <location>
        <position position="41"/>
    </location>
    <ligand>
        <name>ATP</name>
        <dbReference type="ChEBI" id="CHEBI:30616"/>
    </ligand>
</feature>
<sequence>MPLIFNHKMSKYIQGKKIGSGTYGDVYEALDIEKNCKVALKKIKLNENEGMPGTALREISILKKIKHANIISLYRVIHTDNLLTLVFELMDYDLREYLTKNEGNPIILINQLVSGIAFLHKNKIVHRDLKPQNILIDRYGNLKIADFGLSRSMEIKMPPYSCEVVTLWYRSPELLYGTTDYSFYVDIWSFGCIIYEIFLLEPLFPAETKMQMLDLINNHIGRGKSYFKKILCAKINVPEFFIDIIVGCLLIDFRYRLTADEIIDLLEYNYNKREIQ</sequence>
<comment type="catalytic activity">
    <reaction evidence="8">
        <text>L-threonyl-[protein] + ATP = O-phospho-L-threonyl-[protein] + ADP + H(+)</text>
        <dbReference type="Rhea" id="RHEA:46608"/>
        <dbReference type="Rhea" id="RHEA-COMP:11060"/>
        <dbReference type="Rhea" id="RHEA-COMP:11605"/>
        <dbReference type="ChEBI" id="CHEBI:15378"/>
        <dbReference type="ChEBI" id="CHEBI:30013"/>
        <dbReference type="ChEBI" id="CHEBI:30616"/>
        <dbReference type="ChEBI" id="CHEBI:61977"/>
        <dbReference type="ChEBI" id="CHEBI:456216"/>
        <dbReference type="EC" id="2.7.11.22"/>
    </reaction>
</comment>
<evidence type="ECO:0000256" key="10">
    <source>
        <dbReference type="PROSITE-ProRule" id="PRU10141"/>
    </source>
</evidence>
<dbReference type="PROSITE" id="PS00107">
    <property type="entry name" value="PROTEIN_KINASE_ATP"/>
    <property type="match status" value="1"/>
</dbReference>
<dbReference type="EC" id="2.7.11.22" evidence="2"/>
<dbReference type="AlphaFoldDB" id="C4V889"/>
<dbReference type="Proteomes" id="UP000009082">
    <property type="component" value="Unassembled WGS sequence"/>
</dbReference>
<dbReference type="OMA" id="NWQIFVP"/>
<dbReference type="PROSITE" id="PS00108">
    <property type="entry name" value="PROTEIN_KINASE_ST"/>
    <property type="match status" value="1"/>
</dbReference>
<protein>
    <recommendedName>
        <fullName evidence="2">cyclin-dependent kinase</fullName>
        <ecNumber evidence="2">2.7.11.22</ecNumber>
    </recommendedName>
</protein>
<dbReference type="GO" id="GO:0004693">
    <property type="term" value="F:cyclin-dependent protein serine/threonine kinase activity"/>
    <property type="evidence" value="ECO:0007669"/>
    <property type="project" value="UniProtKB-EC"/>
</dbReference>
<dbReference type="SMART" id="SM00220">
    <property type="entry name" value="S_TKc"/>
    <property type="match status" value="1"/>
</dbReference>
<keyword evidence="4" id="KW-0808">Transferase</keyword>
<dbReference type="GO" id="GO:0005524">
    <property type="term" value="F:ATP binding"/>
    <property type="evidence" value="ECO:0007669"/>
    <property type="project" value="UniProtKB-UniRule"/>
</dbReference>
<keyword evidence="6" id="KW-0418">Kinase</keyword>
<evidence type="ECO:0000256" key="3">
    <source>
        <dbReference type="ARBA" id="ARBA00022527"/>
    </source>
</evidence>
<dbReference type="PIRSF" id="PIRSF000654">
    <property type="entry name" value="Integrin-linked_kinase"/>
    <property type="match status" value="1"/>
</dbReference>
<evidence type="ECO:0000256" key="9">
    <source>
        <dbReference type="ARBA" id="ARBA00048367"/>
    </source>
</evidence>
<feature type="domain" description="Protein kinase" evidence="12">
    <location>
        <begin position="12"/>
        <end position="269"/>
    </location>
</feature>
<dbReference type="PROSITE" id="PS50011">
    <property type="entry name" value="PROTEIN_KINASE_DOM"/>
    <property type="match status" value="1"/>
</dbReference>
<evidence type="ECO:0000256" key="4">
    <source>
        <dbReference type="ARBA" id="ARBA00022679"/>
    </source>
</evidence>
<dbReference type="GO" id="GO:0005737">
    <property type="term" value="C:cytoplasm"/>
    <property type="evidence" value="ECO:0007669"/>
    <property type="project" value="TreeGrafter"/>
</dbReference>
<keyword evidence="7 10" id="KW-0067">ATP-binding</keyword>
<dbReference type="InterPro" id="IPR008271">
    <property type="entry name" value="Ser/Thr_kinase_AS"/>
</dbReference>
<dbReference type="Pfam" id="PF00069">
    <property type="entry name" value="Pkinase"/>
    <property type="match status" value="1"/>
</dbReference>
<dbReference type="PANTHER" id="PTHR24056:SF46">
    <property type="entry name" value="CYCLIN-DEPENDENT KINASE 5"/>
    <property type="match status" value="1"/>
</dbReference>
<keyword evidence="5 10" id="KW-0547">Nucleotide-binding</keyword>
<dbReference type="SUPFAM" id="SSF56112">
    <property type="entry name" value="Protein kinase-like (PK-like)"/>
    <property type="match status" value="1"/>
</dbReference>
<dbReference type="KEGG" id="nce:NCER_100698"/>
<accession>C4V889</accession>
<comment type="catalytic activity">
    <reaction evidence="9">
        <text>L-seryl-[protein] + ATP = O-phospho-L-seryl-[protein] + ADP + H(+)</text>
        <dbReference type="Rhea" id="RHEA:17989"/>
        <dbReference type="Rhea" id="RHEA-COMP:9863"/>
        <dbReference type="Rhea" id="RHEA-COMP:11604"/>
        <dbReference type="ChEBI" id="CHEBI:15378"/>
        <dbReference type="ChEBI" id="CHEBI:29999"/>
        <dbReference type="ChEBI" id="CHEBI:30616"/>
        <dbReference type="ChEBI" id="CHEBI:83421"/>
        <dbReference type="ChEBI" id="CHEBI:456216"/>
        <dbReference type="EC" id="2.7.11.22"/>
    </reaction>
</comment>
<dbReference type="FunFam" id="3.30.200.20:FF:000124">
    <property type="entry name" value="Cyclin-dependent kinase 4"/>
    <property type="match status" value="1"/>
</dbReference>
<dbReference type="VEuPathDB" id="MicrosporidiaDB:NCER_100698"/>
<dbReference type="GO" id="GO:0005634">
    <property type="term" value="C:nucleus"/>
    <property type="evidence" value="ECO:0007669"/>
    <property type="project" value="TreeGrafter"/>
</dbReference>
<evidence type="ECO:0000256" key="6">
    <source>
        <dbReference type="ARBA" id="ARBA00022777"/>
    </source>
</evidence>
<comment type="similarity">
    <text evidence="1">Belongs to the protein kinase superfamily. CMGC Ser/Thr protein kinase family. CDC2/CDKX subfamily.</text>
</comment>
<reference evidence="14" key="1">
    <citation type="journal article" date="2009" name="PLoS Pathog.">
        <title>Genomic analyses of the microsporidian Nosema ceranae, an emergent pathogen of honey bees.</title>
        <authorList>
            <person name="Cornman R.S."/>
            <person name="Chen Y.P."/>
            <person name="Schatz M.C."/>
            <person name="Street C."/>
            <person name="Zhao Y."/>
            <person name="Desany B."/>
            <person name="Egholm M."/>
            <person name="Hutchison S."/>
            <person name="Pettis J.S."/>
            <person name="Lipkin W.I."/>
            <person name="Evans J.D."/>
        </authorList>
    </citation>
    <scope>NUCLEOTIDE SEQUENCE [LARGE SCALE GENOMIC DNA]</scope>
    <source>
        <strain evidence="14">BRL01</strain>
    </source>
</reference>
<keyword evidence="3 11" id="KW-0723">Serine/threonine-protein kinase</keyword>
<dbReference type="Gene3D" id="3.30.200.20">
    <property type="entry name" value="Phosphorylase Kinase, domain 1"/>
    <property type="match status" value="1"/>
</dbReference>
<dbReference type="InterPro" id="IPR011009">
    <property type="entry name" value="Kinase-like_dom_sf"/>
</dbReference>
<evidence type="ECO:0000256" key="2">
    <source>
        <dbReference type="ARBA" id="ARBA00012425"/>
    </source>
</evidence>